<comment type="caution">
    <text evidence="1">The sequence shown here is derived from an EMBL/GenBank/DDBJ whole genome shotgun (WGS) entry which is preliminary data.</text>
</comment>
<sequence>MGERDGVLLKTLLFCAQKPTDREGRFKADWHTLNLETPEISDTLITMPPEVGVWLSAATTFTSSEEVAASISVSVVPMGNSRPIHVFCFDSDHPDRGWKQAPRIGSGWKLLTPPPDADMASLRLSRLHATPLSESESLITVVCLLSLYEGFNFTFQGELVKILKSLSSCGCQLASLGPWDMNGDSKVVWNALVYVTKRKDHMFANYQLMVIGKAS</sequence>
<dbReference type="Proteomes" id="UP001396334">
    <property type="component" value="Unassembled WGS sequence"/>
</dbReference>
<gene>
    <name evidence="1" type="ORF">V6N11_065927</name>
</gene>
<keyword evidence="2" id="KW-1185">Reference proteome</keyword>
<accession>A0ABR2PJG3</accession>
<evidence type="ECO:0000313" key="2">
    <source>
        <dbReference type="Proteomes" id="UP001396334"/>
    </source>
</evidence>
<organism evidence="1 2">
    <name type="scientific">Hibiscus sabdariffa</name>
    <name type="common">roselle</name>
    <dbReference type="NCBI Taxonomy" id="183260"/>
    <lineage>
        <taxon>Eukaryota</taxon>
        <taxon>Viridiplantae</taxon>
        <taxon>Streptophyta</taxon>
        <taxon>Embryophyta</taxon>
        <taxon>Tracheophyta</taxon>
        <taxon>Spermatophyta</taxon>
        <taxon>Magnoliopsida</taxon>
        <taxon>eudicotyledons</taxon>
        <taxon>Gunneridae</taxon>
        <taxon>Pentapetalae</taxon>
        <taxon>rosids</taxon>
        <taxon>malvids</taxon>
        <taxon>Malvales</taxon>
        <taxon>Malvaceae</taxon>
        <taxon>Malvoideae</taxon>
        <taxon>Hibiscus</taxon>
    </lineage>
</organism>
<reference evidence="1 2" key="1">
    <citation type="journal article" date="2024" name="G3 (Bethesda)">
        <title>Genome assembly of Hibiscus sabdariffa L. provides insights into metabolisms of medicinal natural products.</title>
        <authorList>
            <person name="Kim T."/>
        </authorList>
    </citation>
    <scope>NUCLEOTIDE SEQUENCE [LARGE SCALE GENOMIC DNA]</scope>
    <source>
        <strain evidence="1">TK-2024</strain>
        <tissue evidence="1">Old leaves</tissue>
    </source>
</reference>
<proteinExistence type="predicted"/>
<evidence type="ECO:0000313" key="1">
    <source>
        <dbReference type="EMBL" id="KAK8988335.1"/>
    </source>
</evidence>
<dbReference type="EMBL" id="JBBPBN010000059">
    <property type="protein sequence ID" value="KAK8988335.1"/>
    <property type="molecule type" value="Genomic_DNA"/>
</dbReference>
<name>A0ABR2PJG3_9ROSI</name>
<protein>
    <submittedName>
        <fullName evidence="1">Uncharacterized protein</fullName>
    </submittedName>
</protein>